<evidence type="ECO:0000259" key="11">
    <source>
        <dbReference type="PROSITE" id="PS50109"/>
    </source>
</evidence>
<dbReference type="SMART" id="SM00448">
    <property type="entry name" value="REC"/>
    <property type="match status" value="1"/>
</dbReference>
<comment type="catalytic activity">
    <reaction evidence="1">
        <text>ATP + protein L-histidine = ADP + protein N-phospho-L-histidine.</text>
        <dbReference type="EC" id="2.7.13.3"/>
    </reaction>
</comment>
<keyword evidence="6 13" id="KW-0808">Transferase</keyword>
<evidence type="ECO:0000313" key="14">
    <source>
        <dbReference type="Proteomes" id="UP000182135"/>
    </source>
</evidence>
<evidence type="ECO:0000256" key="5">
    <source>
        <dbReference type="ARBA" id="ARBA00022553"/>
    </source>
</evidence>
<evidence type="ECO:0000256" key="9">
    <source>
        <dbReference type="ARBA" id="ARBA00074306"/>
    </source>
</evidence>
<dbReference type="eggNOG" id="COG2205">
    <property type="taxonomic scope" value="Bacteria"/>
</dbReference>
<dbReference type="SMART" id="SM00388">
    <property type="entry name" value="HisKA"/>
    <property type="match status" value="1"/>
</dbReference>
<feature type="modified residue" description="4-aspartylphosphate" evidence="10">
    <location>
        <position position="750"/>
    </location>
</feature>
<dbReference type="InterPro" id="IPR001789">
    <property type="entry name" value="Sig_transdc_resp-reg_receiver"/>
</dbReference>
<reference evidence="13 14" key="1">
    <citation type="submission" date="2016-10" db="EMBL/GenBank/DDBJ databases">
        <authorList>
            <person name="de Groot N.N."/>
        </authorList>
    </citation>
    <scope>NUCLEOTIDE SEQUENCE [LARGE SCALE GENOMIC DNA]</scope>
    <source>
        <strain evidence="13 14">NLAE-zl-G419</strain>
    </source>
</reference>
<dbReference type="PANTHER" id="PTHR45339:SF3">
    <property type="entry name" value="HISTIDINE KINASE"/>
    <property type="match status" value="1"/>
</dbReference>
<dbReference type="OrthoDB" id="9790669at2"/>
<dbReference type="CDD" id="cd16922">
    <property type="entry name" value="HATPase_EvgS-ArcB-TorS-like"/>
    <property type="match status" value="1"/>
</dbReference>
<dbReference type="InterPro" id="IPR004358">
    <property type="entry name" value="Sig_transdc_His_kin-like_C"/>
</dbReference>
<evidence type="ECO:0000256" key="10">
    <source>
        <dbReference type="PROSITE-ProRule" id="PRU00169"/>
    </source>
</evidence>
<dbReference type="SMART" id="SM00387">
    <property type="entry name" value="HATPase_c"/>
    <property type="match status" value="1"/>
</dbReference>
<dbReference type="CDD" id="cd00130">
    <property type="entry name" value="PAS"/>
    <property type="match status" value="1"/>
</dbReference>
<dbReference type="CDD" id="cd17546">
    <property type="entry name" value="REC_hyHK_CKI1_RcsC-like"/>
    <property type="match status" value="1"/>
</dbReference>
<dbReference type="InterPro" id="IPR011006">
    <property type="entry name" value="CheY-like_superfamily"/>
</dbReference>
<dbReference type="SUPFAM" id="SSF52172">
    <property type="entry name" value="CheY-like"/>
    <property type="match status" value="1"/>
</dbReference>
<evidence type="ECO:0000259" key="12">
    <source>
        <dbReference type="PROSITE" id="PS50110"/>
    </source>
</evidence>
<protein>
    <recommendedName>
        <fullName evidence="9">Circadian input-output histidine kinase CikA</fullName>
        <ecNumber evidence="3">2.7.13.3</ecNumber>
    </recommendedName>
    <alternativeName>
        <fullName evidence="4">Stage 0 sporulation protein A homolog</fullName>
    </alternativeName>
</protein>
<name>A0A1I2KKP1_9CLOT</name>
<dbReference type="InterPro" id="IPR036097">
    <property type="entry name" value="HisK_dim/P_sf"/>
</dbReference>
<dbReference type="Pfam" id="PF08447">
    <property type="entry name" value="PAS_3"/>
    <property type="match status" value="1"/>
</dbReference>
<dbReference type="PROSITE" id="PS50110">
    <property type="entry name" value="RESPONSE_REGULATORY"/>
    <property type="match status" value="1"/>
</dbReference>
<dbReference type="InterPro" id="IPR035965">
    <property type="entry name" value="PAS-like_dom_sf"/>
</dbReference>
<keyword evidence="5 10" id="KW-0597">Phosphoprotein</keyword>
<dbReference type="Gene3D" id="3.30.450.20">
    <property type="entry name" value="PAS domain"/>
    <property type="match status" value="1"/>
</dbReference>
<dbReference type="Gene3D" id="1.10.287.130">
    <property type="match status" value="1"/>
</dbReference>
<evidence type="ECO:0000256" key="8">
    <source>
        <dbReference type="ARBA" id="ARBA00024867"/>
    </source>
</evidence>
<dbReference type="Gene3D" id="3.30.565.10">
    <property type="entry name" value="Histidine kinase-like ATPase, C-terminal domain"/>
    <property type="match status" value="1"/>
</dbReference>
<dbReference type="InterPro" id="IPR003661">
    <property type="entry name" value="HisK_dim/P_dom"/>
</dbReference>
<comment type="function">
    <text evidence="8">May play the central regulatory role in sporulation. It may be an element of the effector pathway responsible for the activation of sporulation genes in response to nutritional stress. Spo0A may act in concert with spo0H (a sigma factor) to control the expression of some genes that are critical to the sporulation process.</text>
</comment>
<dbReference type="Gene3D" id="3.40.50.2300">
    <property type="match status" value="1"/>
</dbReference>
<dbReference type="InterPro" id="IPR036890">
    <property type="entry name" value="HATPase_C_sf"/>
</dbReference>
<dbReference type="SUPFAM" id="SSF55785">
    <property type="entry name" value="PYP-like sensor domain (PAS domain)"/>
    <property type="match status" value="1"/>
</dbReference>
<dbReference type="AlphaFoldDB" id="A0A1I2KKP1"/>
<dbReference type="PANTHER" id="PTHR45339">
    <property type="entry name" value="HYBRID SIGNAL TRANSDUCTION HISTIDINE KINASE J"/>
    <property type="match status" value="1"/>
</dbReference>
<dbReference type="SUPFAM" id="SSF47384">
    <property type="entry name" value="Homodimeric domain of signal transducing histidine kinase"/>
    <property type="match status" value="1"/>
</dbReference>
<gene>
    <name evidence="13" type="ORF">SAMN04487885_10682</name>
</gene>
<evidence type="ECO:0000256" key="1">
    <source>
        <dbReference type="ARBA" id="ARBA00000085"/>
    </source>
</evidence>
<keyword evidence="7" id="KW-0902">Two-component regulatory system</keyword>
<dbReference type="STRING" id="1529.SAMN04487885_10682"/>
<feature type="domain" description="Histidine kinase" evidence="11">
    <location>
        <begin position="442"/>
        <end position="665"/>
    </location>
</feature>
<evidence type="ECO:0000256" key="7">
    <source>
        <dbReference type="ARBA" id="ARBA00023012"/>
    </source>
</evidence>
<dbReference type="RefSeq" id="WP_074844940.1">
    <property type="nucleotide sequence ID" value="NZ_FOOE01000006.1"/>
</dbReference>
<dbReference type="InterPro" id="IPR003594">
    <property type="entry name" value="HATPase_dom"/>
</dbReference>
<dbReference type="Pfam" id="PF00512">
    <property type="entry name" value="HisKA"/>
    <property type="match status" value="1"/>
</dbReference>
<dbReference type="SUPFAM" id="SSF55874">
    <property type="entry name" value="ATPase domain of HSP90 chaperone/DNA topoisomerase II/histidine kinase"/>
    <property type="match status" value="1"/>
</dbReference>
<feature type="domain" description="Response regulatory" evidence="12">
    <location>
        <begin position="698"/>
        <end position="819"/>
    </location>
</feature>
<sequence>MNCSNFLKEKYLSMPFPGCMIALSAAPEYKILFANNDLVKLLGYKTEKEFKESNNCCALSYIHQDTLISWLKMTQSHFKLNDEFSISYQIQRKDKSYIWVLEKSKIIEENGDIIFLSFLIDITIHKKEFDDDSHTIKDMGYAIDVTYMKYLESCYNKEITYRQALKSPNLIVSVMANLSKNDIEEFCIQNSEAQCNYTNCTFTESLKHIAFSIPDKEHRSEFLNLFNIENLVKCYDLDEKTIFFEYKRIFSHNKHLWVSTTAKLLKNPVTADIMCFFYTYNINEEKILKQVVQNVVSLDYDFLMCLNGNNDSYLLFPNSNGTSMPSKTCNTYEKDMESFINTFCINGEKEETISNLKLDNIFKNLEVSDTYIVYFSMKDSNGIIKQKKIRCSYINKKRKVVLLTRTDITDIIQKEKNQNEILKSALRSANQASLAKNEFLSRMSHEMRTPMNAIIGLSNLAIQSIDNPTEVLDLLSKLKISANFLLDLINDILDMRKIESGKTILSRQVIDLPKFIHDINIICDAQAKENGIKYSSTFPYLGNRYYIGDEIKLKQIFINLISNAIKFTPEGGEVNFNISIKHISQDKITFVFVVKDNGIGISKEFIPYLFEPFSQENNAFTSKYEGTGLGLAICKKLINLMEGEINVNSIKGHGTEFIVEINMKPSLESIYNIGNSPKNYTSYNLLKNGLEFKFQGKKILLVEDHPLNIEIAKKILESRNMIIEVATDGLSATEIFTSKGDNYFDAILMDIRMPIMDGFQSTKIIRGMGNEYAKNIPIIAMTANDFNDDIDNAKCAGMNAHLTKPIESDILFHTLNILIV</sequence>
<dbReference type="InterPro" id="IPR013655">
    <property type="entry name" value="PAS_fold_3"/>
</dbReference>
<comment type="similarity">
    <text evidence="2">In the N-terminal section; belongs to the phytochrome family.</text>
</comment>
<dbReference type="Proteomes" id="UP000182135">
    <property type="component" value="Unassembled WGS sequence"/>
</dbReference>
<organism evidence="13 14">
    <name type="scientific">Clostridium cadaveris</name>
    <dbReference type="NCBI Taxonomy" id="1529"/>
    <lineage>
        <taxon>Bacteria</taxon>
        <taxon>Bacillati</taxon>
        <taxon>Bacillota</taxon>
        <taxon>Clostridia</taxon>
        <taxon>Eubacteriales</taxon>
        <taxon>Clostridiaceae</taxon>
        <taxon>Clostridium</taxon>
    </lineage>
</organism>
<dbReference type="InterPro" id="IPR000014">
    <property type="entry name" value="PAS"/>
</dbReference>
<proteinExistence type="inferred from homology"/>
<evidence type="ECO:0000256" key="2">
    <source>
        <dbReference type="ARBA" id="ARBA00006402"/>
    </source>
</evidence>
<evidence type="ECO:0000256" key="6">
    <source>
        <dbReference type="ARBA" id="ARBA00022777"/>
    </source>
</evidence>
<dbReference type="Pfam" id="PF02518">
    <property type="entry name" value="HATPase_c"/>
    <property type="match status" value="1"/>
</dbReference>
<dbReference type="EC" id="2.7.13.3" evidence="3"/>
<dbReference type="EMBL" id="FOOE01000006">
    <property type="protein sequence ID" value="SFF67544.1"/>
    <property type="molecule type" value="Genomic_DNA"/>
</dbReference>
<accession>A0A1I2KKP1</accession>
<dbReference type="PRINTS" id="PR00344">
    <property type="entry name" value="BCTRLSENSOR"/>
</dbReference>
<keyword evidence="6 13" id="KW-0418">Kinase</keyword>
<dbReference type="GO" id="GO:0000155">
    <property type="term" value="F:phosphorelay sensor kinase activity"/>
    <property type="evidence" value="ECO:0007669"/>
    <property type="project" value="InterPro"/>
</dbReference>
<dbReference type="InterPro" id="IPR005467">
    <property type="entry name" value="His_kinase_dom"/>
</dbReference>
<keyword evidence="14" id="KW-1185">Reference proteome</keyword>
<evidence type="ECO:0000256" key="4">
    <source>
        <dbReference type="ARBA" id="ARBA00018672"/>
    </source>
</evidence>
<evidence type="ECO:0000313" key="13">
    <source>
        <dbReference type="EMBL" id="SFF67544.1"/>
    </source>
</evidence>
<dbReference type="PROSITE" id="PS50109">
    <property type="entry name" value="HIS_KIN"/>
    <property type="match status" value="1"/>
</dbReference>
<dbReference type="Pfam" id="PF00072">
    <property type="entry name" value="Response_reg"/>
    <property type="match status" value="1"/>
</dbReference>
<dbReference type="CDD" id="cd00082">
    <property type="entry name" value="HisKA"/>
    <property type="match status" value="1"/>
</dbReference>
<evidence type="ECO:0000256" key="3">
    <source>
        <dbReference type="ARBA" id="ARBA00012438"/>
    </source>
</evidence>
<dbReference type="FunFam" id="3.30.565.10:FF:000010">
    <property type="entry name" value="Sensor histidine kinase RcsC"/>
    <property type="match status" value="1"/>
</dbReference>